<feature type="domain" description="Dipeptidylpeptidase IV N-terminal" evidence="2">
    <location>
        <begin position="104"/>
        <end position="312"/>
    </location>
</feature>
<evidence type="ECO:0000259" key="2">
    <source>
        <dbReference type="Pfam" id="PF00930"/>
    </source>
</evidence>
<dbReference type="InterPro" id="IPR002470">
    <property type="entry name" value="Peptidase_S9A"/>
</dbReference>
<name>A0ABN2EHN3_9ACTN</name>
<evidence type="ECO:0000259" key="1">
    <source>
        <dbReference type="Pfam" id="PF00326"/>
    </source>
</evidence>
<dbReference type="Gene3D" id="2.140.10.30">
    <property type="entry name" value="Dipeptidylpeptidase IV, N-terminal domain"/>
    <property type="match status" value="1"/>
</dbReference>
<dbReference type="InterPro" id="IPR001375">
    <property type="entry name" value="Peptidase_S9_cat"/>
</dbReference>
<dbReference type="PRINTS" id="PR00862">
    <property type="entry name" value="PROLIGOPTASE"/>
</dbReference>
<feature type="domain" description="Peptidase S9 prolyl oligopeptidase catalytic" evidence="1">
    <location>
        <begin position="488"/>
        <end position="685"/>
    </location>
</feature>
<sequence length="715" mass="77703">MDPIEEFPEQSVRTGGFSFGQPRAFTLSPDGEQLLFLRTRGPEDAVGCLWHLDLRDGTERLLAAPERLGDDGAVPEAERIRRERGRELSSGIVAYSTDRSTEHIVFALQGTLYYLAGRDGSVRAVQTDGPVVDPRIDPTGRRVAYVTGRELHVVDLADGNDLTVAREADPQISWGLPEHEAAESMGRTRGHWWSPDGAHLLAARVDLTPVQRLWIADPANPERPPREVAYPIAGTPNAIVTVHAFDLVGGSVELRWDRVGFEYLTAASWDAHGPLLAVQSRDQRTLLVLAGDPVTGETRVLHEQRDAAWVELVYGTPARTASGKLVHVDEAGETRRLVIDGVPVTPDGLQVRSILEVSGETVLIEANDEPTECHLWHYDGQKLARLSAEPGVHSGNRMHDTVLLTSSTESGRSVVVRRPGLADRAVKAFSATPVVTPRITWLEAGELAIRTAVLLPSWYESGELPVLMAPYGGPAAQLVTRRTSTAFMTAQWFAESGYAVVIADGRGTPGRGPVWEKTVHLDNLTYPLEDQVTALHAAAEQTGALDLSRVAMRGWSYGGLLAAAAVLFRPDVFHAAIAGAAPADQRLYGTHWRERYLGHPAENSELYDRLSLINHAAELRRPLLLIHGLADDNVFVAHTLRLSAALVAAGRPHQVLPLSNVTHMAAGNTAAAAGLLRAQLAFLASVWPERAEEGLHGVPDGLVELGRRDLPRTEP</sequence>
<comment type="caution">
    <text evidence="3">The sequence shown here is derived from an EMBL/GenBank/DDBJ whole genome shotgun (WGS) entry which is preliminary data.</text>
</comment>
<dbReference type="Pfam" id="PF00930">
    <property type="entry name" value="DPPIV_N"/>
    <property type="match status" value="1"/>
</dbReference>
<dbReference type="InterPro" id="IPR050278">
    <property type="entry name" value="Serine_Prot_S9B/DPPIV"/>
</dbReference>
<dbReference type="RefSeq" id="WP_344241129.1">
    <property type="nucleotide sequence ID" value="NZ_BAAAPH010000036.1"/>
</dbReference>
<protein>
    <submittedName>
        <fullName evidence="3">Prolyl oligopeptidase family serine peptidase</fullName>
    </submittedName>
</protein>
<keyword evidence="4" id="KW-1185">Reference proteome</keyword>
<dbReference type="SUPFAM" id="SSF53474">
    <property type="entry name" value="alpha/beta-Hydrolases"/>
    <property type="match status" value="1"/>
</dbReference>
<evidence type="ECO:0000313" key="4">
    <source>
        <dbReference type="Proteomes" id="UP001501705"/>
    </source>
</evidence>
<reference evidence="3 4" key="1">
    <citation type="journal article" date="2019" name="Int. J. Syst. Evol. Microbiol.">
        <title>The Global Catalogue of Microorganisms (GCM) 10K type strain sequencing project: providing services to taxonomists for standard genome sequencing and annotation.</title>
        <authorList>
            <consortium name="The Broad Institute Genomics Platform"/>
            <consortium name="The Broad Institute Genome Sequencing Center for Infectious Disease"/>
            <person name="Wu L."/>
            <person name="Ma J."/>
        </authorList>
    </citation>
    <scope>NUCLEOTIDE SEQUENCE [LARGE SCALE GENOMIC DNA]</scope>
    <source>
        <strain evidence="3 4">JCM 15572</strain>
    </source>
</reference>
<dbReference type="PANTHER" id="PTHR11731">
    <property type="entry name" value="PROTEASE FAMILY S9B,C DIPEPTIDYL-PEPTIDASE IV-RELATED"/>
    <property type="match status" value="1"/>
</dbReference>
<evidence type="ECO:0000313" key="3">
    <source>
        <dbReference type="EMBL" id="GAA1605527.1"/>
    </source>
</evidence>
<organism evidence="3 4">
    <name type="scientific">Kribbella hippodromi</name>
    <dbReference type="NCBI Taxonomy" id="434347"/>
    <lineage>
        <taxon>Bacteria</taxon>
        <taxon>Bacillati</taxon>
        <taxon>Actinomycetota</taxon>
        <taxon>Actinomycetes</taxon>
        <taxon>Propionibacteriales</taxon>
        <taxon>Kribbellaceae</taxon>
        <taxon>Kribbella</taxon>
    </lineage>
</organism>
<dbReference type="InterPro" id="IPR029058">
    <property type="entry name" value="AB_hydrolase_fold"/>
</dbReference>
<dbReference type="Pfam" id="PF00326">
    <property type="entry name" value="Peptidase_S9"/>
    <property type="match status" value="1"/>
</dbReference>
<accession>A0ABN2EHN3</accession>
<gene>
    <name evidence="3" type="ORF">GCM10009804_72160</name>
</gene>
<dbReference type="Gene3D" id="3.40.50.1820">
    <property type="entry name" value="alpha/beta hydrolase"/>
    <property type="match status" value="1"/>
</dbReference>
<dbReference type="EMBL" id="BAAAPH010000036">
    <property type="protein sequence ID" value="GAA1605527.1"/>
    <property type="molecule type" value="Genomic_DNA"/>
</dbReference>
<dbReference type="SUPFAM" id="SSF82171">
    <property type="entry name" value="DPP6 N-terminal domain-like"/>
    <property type="match status" value="1"/>
</dbReference>
<dbReference type="PANTHER" id="PTHR11731:SF193">
    <property type="entry name" value="DIPEPTIDYL PEPTIDASE 9"/>
    <property type="match status" value="1"/>
</dbReference>
<proteinExistence type="predicted"/>
<dbReference type="InterPro" id="IPR002469">
    <property type="entry name" value="Peptidase_S9B_N"/>
</dbReference>
<dbReference type="Proteomes" id="UP001501705">
    <property type="component" value="Unassembled WGS sequence"/>
</dbReference>